<organism evidence="3 4">
    <name type="scientific">Aureobasidium uvarum</name>
    <dbReference type="NCBI Taxonomy" id="2773716"/>
    <lineage>
        <taxon>Eukaryota</taxon>
        <taxon>Fungi</taxon>
        <taxon>Dikarya</taxon>
        <taxon>Ascomycota</taxon>
        <taxon>Pezizomycotina</taxon>
        <taxon>Dothideomycetes</taxon>
        <taxon>Dothideomycetidae</taxon>
        <taxon>Dothideales</taxon>
        <taxon>Saccotheciaceae</taxon>
        <taxon>Aureobasidium</taxon>
    </lineage>
</organism>
<keyword evidence="4" id="KW-1185">Reference proteome</keyword>
<dbReference type="GO" id="GO:0005634">
    <property type="term" value="C:nucleus"/>
    <property type="evidence" value="ECO:0007669"/>
    <property type="project" value="UniProtKB-SubCell"/>
</dbReference>
<evidence type="ECO:0008006" key="5">
    <source>
        <dbReference type="Google" id="ProtNLM"/>
    </source>
</evidence>
<dbReference type="PANTHER" id="PTHR37534:SF11">
    <property type="entry name" value="ZN(II)2CYS6 TRANSCRIPTION FACTOR (EUROFUNG)"/>
    <property type="match status" value="1"/>
</dbReference>
<dbReference type="Pfam" id="PF11951">
    <property type="entry name" value="Fungal_trans_2"/>
    <property type="match status" value="1"/>
</dbReference>
<accession>A0A9N8PNM9</accession>
<evidence type="ECO:0000313" key="4">
    <source>
        <dbReference type="Proteomes" id="UP000745764"/>
    </source>
</evidence>
<dbReference type="EMBL" id="CAINUL010000001">
    <property type="protein sequence ID" value="CAD0107135.1"/>
    <property type="molecule type" value="Genomic_DNA"/>
</dbReference>
<evidence type="ECO:0000256" key="1">
    <source>
        <dbReference type="ARBA" id="ARBA00004123"/>
    </source>
</evidence>
<dbReference type="PANTHER" id="PTHR37534">
    <property type="entry name" value="TRANSCRIPTIONAL ACTIVATOR PROTEIN UGA3"/>
    <property type="match status" value="1"/>
</dbReference>
<dbReference type="GO" id="GO:0000976">
    <property type="term" value="F:transcription cis-regulatory region binding"/>
    <property type="evidence" value="ECO:0007669"/>
    <property type="project" value="TreeGrafter"/>
</dbReference>
<evidence type="ECO:0000313" key="3">
    <source>
        <dbReference type="EMBL" id="CAD0107135.1"/>
    </source>
</evidence>
<gene>
    <name evidence="3" type="ORF">AWRI4620_LOCUS1390</name>
</gene>
<evidence type="ECO:0000256" key="2">
    <source>
        <dbReference type="ARBA" id="ARBA00023242"/>
    </source>
</evidence>
<reference evidence="3" key="1">
    <citation type="submission" date="2020-06" db="EMBL/GenBank/DDBJ databases">
        <authorList>
            <person name="Onetto C."/>
        </authorList>
    </citation>
    <scope>NUCLEOTIDE SEQUENCE</scope>
</reference>
<comment type="subcellular location">
    <subcellularLocation>
        <location evidence="1">Nucleus</location>
    </subcellularLocation>
</comment>
<dbReference type="GO" id="GO:0045944">
    <property type="term" value="P:positive regulation of transcription by RNA polymerase II"/>
    <property type="evidence" value="ECO:0007669"/>
    <property type="project" value="TreeGrafter"/>
</dbReference>
<dbReference type="AlphaFoldDB" id="A0A9N8PNM9"/>
<dbReference type="Proteomes" id="UP000745764">
    <property type="component" value="Unassembled WGS sequence"/>
</dbReference>
<proteinExistence type="predicted"/>
<comment type="caution">
    <text evidence="3">The sequence shown here is derived from an EMBL/GenBank/DDBJ whole genome shotgun (WGS) entry which is preliminary data.</text>
</comment>
<keyword evidence="2" id="KW-0539">Nucleus</keyword>
<sequence>MNFYLEKVTPLFCCYTASDKNPFRHVVAQVWDTGLRSTKHVAVIRAAQSLAAVFKSTEDSSLQSMTRLLQQEAQCHIDQLSRNEGYDSMAIMALHLLGASAMYSQDVTYWHSIAAQLQNVLSLDAREDKEQITSIRLHDRERQFFWGLHMYNHLHATFVENHLSLPAIQIPEKYFEDIAGIRRLPHPFTGVSSHITYALLTVGKLIKRQRQIAKSRSFASEQQIENIRALICEAKSLEVMILNQSVPGPEDIEDPNDEATPIEHLVKIAECHRNAALLQLYRVFPDVLRRRLGLDETSISTEGFLLRLALRILDTLTTIPTRSGTTPFQTVLLLAMSSELRFAGDFTNMDQAAHNIRIARAREWTLIRLSEAQRRIPGQRMYNLLRKVRQMWAQLDVAGPYDIVFWLDFMM</sequence>
<dbReference type="OrthoDB" id="10256055at2759"/>
<protein>
    <recommendedName>
        <fullName evidence="5">Transcription factor domain-containing protein</fullName>
    </recommendedName>
</protein>
<dbReference type="CDD" id="cd12148">
    <property type="entry name" value="fungal_TF_MHR"/>
    <property type="match status" value="1"/>
</dbReference>
<name>A0A9N8PNM9_9PEZI</name>
<dbReference type="GO" id="GO:0003700">
    <property type="term" value="F:DNA-binding transcription factor activity"/>
    <property type="evidence" value="ECO:0007669"/>
    <property type="project" value="TreeGrafter"/>
</dbReference>
<dbReference type="InterPro" id="IPR021858">
    <property type="entry name" value="Fun_TF"/>
</dbReference>